<protein>
    <recommendedName>
        <fullName evidence="1">N-acetyltransferase domain-containing protein</fullName>
    </recommendedName>
</protein>
<dbReference type="InterPro" id="IPR016181">
    <property type="entry name" value="Acyl_CoA_acyltransferase"/>
</dbReference>
<dbReference type="Gene3D" id="3.40.630.30">
    <property type="match status" value="1"/>
</dbReference>
<dbReference type="PANTHER" id="PTHR46067:SF16">
    <property type="entry name" value="N-ACETYLTRANSFERASE DOMAIN-CONTAINING PROTEIN"/>
    <property type="match status" value="1"/>
</dbReference>
<reference evidence="2 3" key="1">
    <citation type="journal article" date="2023" name="Hortic Res">
        <title>Pangenome of water caltrop reveals structural variations and asymmetric subgenome divergence after allopolyploidization.</title>
        <authorList>
            <person name="Zhang X."/>
            <person name="Chen Y."/>
            <person name="Wang L."/>
            <person name="Yuan Y."/>
            <person name="Fang M."/>
            <person name="Shi L."/>
            <person name="Lu R."/>
            <person name="Comes H.P."/>
            <person name="Ma Y."/>
            <person name="Chen Y."/>
            <person name="Huang G."/>
            <person name="Zhou Y."/>
            <person name="Zheng Z."/>
            <person name="Qiu Y."/>
        </authorList>
    </citation>
    <scope>NUCLEOTIDE SEQUENCE [LARGE SCALE GENOMIC DNA]</scope>
    <source>
        <tissue evidence="2">Roots</tissue>
    </source>
</reference>
<dbReference type="InterPro" id="IPR000182">
    <property type="entry name" value="GNAT_dom"/>
</dbReference>
<accession>A0AAN7H0C8</accession>
<comment type="caution">
    <text evidence="2">The sequence shown here is derived from an EMBL/GenBank/DDBJ whole genome shotgun (WGS) entry which is preliminary data.</text>
</comment>
<evidence type="ECO:0000259" key="1">
    <source>
        <dbReference type="PROSITE" id="PS51186"/>
    </source>
</evidence>
<name>A0AAN7H0C8_9MYRT</name>
<dbReference type="GO" id="GO:0016747">
    <property type="term" value="F:acyltransferase activity, transferring groups other than amino-acyl groups"/>
    <property type="evidence" value="ECO:0007669"/>
    <property type="project" value="InterPro"/>
</dbReference>
<evidence type="ECO:0000313" key="3">
    <source>
        <dbReference type="Proteomes" id="UP001345219"/>
    </source>
</evidence>
<keyword evidence="3" id="KW-1185">Reference proteome</keyword>
<dbReference type="Proteomes" id="UP001345219">
    <property type="component" value="Chromosome 21"/>
</dbReference>
<dbReference type="EMBL" id="JAXIOK010000018">
    <property type="protein sequence ID" value="KAK4749550.1"/>
    <property type="molecule type" value="Genomic_DNA"/>
</dbReference>
<proteinExistence type="predicted"/>
<gene>
    <name evidence="2" type="ORF">SAY87_026999</name>
</gene>
<dbReference type="SUPFAM" id="SSF55729">
    <property type="entry name" value="Acyl-CoA N-acyltransferases (Nat)"/>
    <property type="match status" value="1"/>
</dbReference>
<evidence type="ECO:0000313" key="2">
    <source>
        <dbReference type="EMBL" id="KAK4749550.1"/>
    </source>
</evidence>
<dbReference type="AlphaFoldDB" id="A0AAN7H0C8"/>
<sequence>MEPIDSERITVRPFEPADADDYFSWASDDRVVRNLRRTPLTARDQALATIIDVCIPHPWRRSICVDGRSVGFVSVNPGSGDHRCRADISYALATDFWGRGVATAAVKLAVARVFGDLGEVLRLQAFVDVGNRASQRVLEKAGFQREGMLRKYTYLKGELKDLYLYSLLSADTGTNSN</sequence>
<dbReference type="PANTHER" id="PTHR46067">
    <property type="entry name" value="ACYL-COA N-ACYLTRANSFERASES (NAT) SUPERFAMILY PROTEIN"/>
    <property type="match status" value="1"/>
</dbReference>
<feature type="domain" description="N-acetyltransferase" evidence="1">
    <location>
        <begin position="9"/>
        <end position="169"/>
    </location>
</feature>
<dbReference type="Pfam" id="PF13302">
    <property type="entry name" value="Acetyltransf_3"/>
    <property type="match status" value="1"/>
</dbReference>
<organism evidence="2 3">
    <name type="scientific">Trapa incisa</name>
    <dbReference type="NCBI Taxonomy" id="236973"/>
    <lineage>
        <taxon>Eukaryota</taxon>
        <taxon>Viridiplantae</taxon>
        <taxon>Streptophyta</taxon>
        <taxon>Embryophyta</taxon>
        <taxon>Tracheophyta</taxon>
        <taxon>Spermatophyta</taxon>
        <taxon>Magnoliopsida</taxon>
        <taxon>eudicotyledons</taxon>
        <taxon>Gunneridae</taxon>
        <taxon>Pentapetalae</taxon>
        <taxon>rosids</taxon>
        <taxon>malvids</taxon>
        <taxon>Myrtales</taxon>
        <taxon>Lythraceae</taxon>
        <taxon>Trapa</taxon>
    </lineage>
</organism>
<dbReference type="PROSITE" id="PS51186">
    <property type="entry name" value="GNAT"/>
    <property type="match status" value="1"/>
</dbReference>